<evidence type="ECO:0008006" key="4">
    <source>
        <dbReference type="Google" id="ProtNLM"/>
    </source>
</evidence>
<organism evidence="2 3">
    <name type="scientific">Zasmidium cellare</name>
    <name type="common">Wine cellar mold</name>
    <name type="synonym">Racodium cellare</name>
    <dbReference type="NCBI Taxonomy" id="395010"/>
    <lineage>
        <taxon>Eukaryota</taxon>
        <taxon>Fungi</taxon>
        <taxon>Dikarya</taxon>
        <taxon>Ascomycota</taxon>
        <taxon>Pezizomycotina</taxon>
        <taxon>Dothideomycetes</taxon>
        <taxon>Dothideomycetidae</taxon>
        <taxon>Mycosphaerellales</taxon>
        <taxon>Mycosphaerellaceae</taxon>
        <taxon>Zasmidium</taxon>
    </lineage>
</organism>
<name>A0ABR0E4M6_ZASCE</name>
<dbReference type="Proteomes" id="UP001305779">
    <property type="component" value="Unassembled WGS sequence"/>
</dbReference>
<dbReference type="PANTHER" id="PTHR21521">
    <property type="entry name" value="AMUN, ISOFORM A"/>
    <property type="match status" value="1"/>
</dbReference>
<comment type="caution">
    <text evidence="2">The sequence shown here is derived from an EMBL/GenBank/DDBJ whole genome shotgun (WGS) entry which is preliminary data.</text>
</comment>
<dbReference type="PANTHER" id="PTHR21521:SF0">
    <property type="entry name" value="AMUN, ISOFORM A"/>
    <property type="match status" value="1"/>
</dbReference>
<feature type="region of interest" description="Disordered" evidence="1">
    <location>
        <begin position="210"/>
        <end position="275"/>
    </location>
</feature>
<sequence length="424" mass="47752">MNPSHRIDEITVENAQQLLTEYPAIVADKLHALDEARYNTIPTALAARDDNSLTKQEVATLVDWKLSHGTFRPTLKKLVEQNSDDDIRSATTTAFESFAKDPHNNIKSSLTTLTQLKGIGPATASLLLSVYDPERAPFFSDELFRWSMYEDKREGGWDRRIKYNPKEYLELFEKMEQVRERLGAVMAVELEKIAYVLGKRAAGDIVAKDTKAGDEPTSKSNDSNMKKRKAEQEADLNHLIESVSLRSNKMRPGQTPSSSSLLLGGQQSSSDLSAELPDEEIQNTAHLIESRTRGFLAALNARDFDPASPPWQYKSPEFLHEGEYLCPSDLDLKGYLDLWRHIRTANPDMFCKITELTTYVDRKAGYAEVFCNMEITGRPTGIIRTSVAILEFRLEKKGKRDPGEWLCLRFRGVRGVDSANTAEG</sequence>
<gene>
    <name evidence="2" type="ORF">PRZ48_012337</name>
</gene>
<feature type="compositionally biased region" description="Low complexity" evidence="1">
    <location>
        <begin position="257"/>
        <end position="273"/>
    </location>
</feature>
<evidence type="ECO:0000313" key="2">
    <source>
        <dbReference type="EMBL" id="KAK4496357.1"/>
    </source>
</evidence>
<evidence type="ECO:0000313" key="3">
    <source>
        <dbReference type="Proteomes" id="UP001305779"/>
    </source>
</evidence>
<dbReference type="EMBL" id="JAXOVC010000010">
    <property type="protein sequence ID" value="KAK4496357.1"/>
    <property type="molecule type" value="Genomic_DNA"/>
</dbReference>
<accession>A0ABR0E4M6</accession>
<protein>
    <recommendedName>
        <fullName evidence="4">SnoaL-like domain-containing protein</fullName>
    </recommendedName>
</protein>
<evidence type="ECO:0000256" key="1">
    <source>
        <dbReference type="SAM" id="MobiDB-lite"/>
    </source>
</evidence>
<proteinExistence type="predicted"/>
<keyword evidence="3" id="KW-1185">Reference proteome</keyword>
<reference evidence="2 3" key="1">
    <citation type="journal article" date="2023" name="G3 (Bethesda)">
        <title>A chromosome-level genome assembly of Zasmidium syzygii isolated from banana leaves.</title>
        <authorList>
            <person name="van Westerhoven A.C."/>
            <person name="Mehrabi R."/>
            <person name="Talebi R."/>
            <person name="Steentjes M.B.F."/>
            <person name="Corcolon B."/>
            <person name="Chong P.A."/>
            <person name="Kema G.H.J."/>
            <person name="Seidl M.F."/>
        </authorList>
    </citation>
    <scope>NUCLEOTIDE SEQUENCE [LARGE SCALE GENOMIC DNA]</scope>
    <source>
        <strain evidence="2 3">P124</strain>
    </source>
</reference>